<dbReference type="Proteomes" id="UP000703661">
    <property type="component" value="Unassembled WGS sequence"/>
</dbReference>
<dbReference type="GO" id="GO:0005737">
    <property type="term" value="C:cytoplasm"/>
    <property type="evidence" value="ECO:0007669"/>
    <property type="project" value="TreeGrafter"/>
</dbReference>
<feature type="active site" evidence="1">
    <location>
        <position position="53"/>
    </location>
</feature>
<dbReference type="PANTHER" id="PTHR13774:SF32">
    <property type="entry name" value="ANTISENSE-ENHANCING SEQUENCE 1"/>
    <property type="match status" value="1"/>
</dbReference>
<accession>A0A9P6MV00</accession>
<evidence type="ECO:0000313" key="2">
    <source>
        <dbReference type="EMBL" id="KAG0013268.1"/>
    </source>
</evidence>
<name>A0A9P6MV00_9FUNG</name>
<protein>
    <submittedName>
        <fullName evidence="2">Uncharacterized protein</fullName>
    </submittedName>
</protein>
<dbReference type="Pfam" id="PF02567">
    <property type="entry name" value="PhzC-PhzF"/>
    <property type="match status" value="1"/>
</dbReference>
<dbReference type="SUPFAM" id="SSF54506">
    <property type="entry name" value="Diaminopimelate epimerase-like"/>
    <property type="match status" value="1"/>
</dbReference>
<gene>
    <name evidence="2" type="ORF">BGZ80_011188</name>
</gene>
<dbReference type="NCBIfam" id="TIGR00654">
    <property type="entry name" value="PhzF_family"/>
    <property type="match status" value="1"/>
</dbReference>
<proteinExistence type="predicted"/>
<keyword evidence="3" id="KW-1185">Reference proteome</keyword>
<dbReference type="InterPro" id="IPR003719">
    <property type="entry name" value="Phenazine_PhzF-like"/>
</dbReference>
<reference evidence="2" key="1">
    <citation type="journal article" date="2020" name="Fungal Divers.">
        <title>Resolving the Mortierellaceae phylogeny through synthesis of multi-gene phylogenetics and phylogenomics.</title>
        <authorList>
            <person name="Vandepol N."/>
            <person name="Liber J."/>
            <person name="Desiro A."/>
            <person name="Na H."/>
            <person name="Kennedy M."/>
            <person name="Barry K."/>
            <person name="Grigoriev I.V."/>
            <person name="Miller A.N."/>
            <person name="O'Donnell K."/>
            <person name="Stajich J.E."/>
            <person name="Bonito G."/>
        </authorList>
    </citation>
    <scope>NUCLEOTIDE SEQUENCE</scope>
    <source>
        <strain evidence="2">NRRL 2769</strain>
    </source>
</reference>
<dbReference type="OrthoDB" id="75169at2759"/>
<dbReference type="AlphaFoldDB" id="A0A9P6MV00"/>
<evidence type="ECO:0000313" key="3">
    <source>
        <dbReference type="Proteomes" id="UP000703661"/>
    </source>
</evidence>
<comment type="caution">
    <text evidence="2">The sequence shown here is derived from an EMBL/GenBank/DDBJ whole genome shotgun (WGS) entry which is preliminary data.</text>
</comment>
<organism evidence="2 3">
    <name type="scientific">Entomortierella chlamydospora</name>
    <dbReference type="NCBI Taxonomy" id="101097"/>
    <lineage>
        <taxon>Eukaryota</taxon>
        <taxon>Fungi</taxon>
        <taxon>Fungi incertae sedis</taxon>
        <taxon>Mucoromycota</taxon>
        <taxon>Mortierellomycotina</taxon>
        <taxon>Mortierellomycetes</taxon>
        <taxon>Mortierellales</taxon>
        <taxon>Mortierellaceae</taxon>
        <taxon>Entomortierella</taxon>
    </lineage>
</organism>
<dbReference type="EMBL" id="JAAAID010000870">
    <property type="protein sequence ID" value="KAG0013268.1"/>
    <property type="molecule type" value="Genomic_DNA"/>
</dbReference>
<dbReference type="PIRSF" id="PIRSF016184">
    <property type="entry name" value="PhzC_PhzF"/>
    <property type="match status" value="1"/>
</dbReference>
<sequence length="302" mass="33139">MSTATYPFFQVDVFTDKGYLGNPLAVVVALDPSLPVPTDQQMAQFANWTNLSETTFLLPPTDPSKADYRVRIFTPTCELPFAGHPTLGTCRVFLERIGAALNEPRKIVQECGVGLVELLMSQDGSIAFVAPPLSKTGVVEEDKVLIACQAMRIDRTEVLATQWIVNGPKWFALLLKDSETVLRANRTPTEQSKTIEFGIIGAYPEQQRKNPQDPLFEVRTFPHADTIDEDPVTGSFNAGMAQWLIGAGIAPPSYVASQGTAMGRKGRIVVRRDDTDGSISEKDRKIWVGGHSVICIRGTVQM</sequence>
<evidence type="ECO:0000256" key="1">
    <source>
        <dbReference type="PIRSR" id="PIRSR016184-1"/>
    </source>
</evidence>
<dbReference type="GO" id="GO:0016853">
    <property type="term" value="F:isomerase activity"/>
    <property type="evidence" value="ECO:0007669"/>
    <property type="project" value="TreeGrafter"/>
</dbReference>
<dbReference type="PANTHER" id="PTHR13774">
    <property type="entry name" value="PHENAZINE BIOSYNTHESIS PROTEIN"/>
    <property type="match status" value="1"/>
</dbReference>
<dbReference type="Gene3D" id="3.10.310.10">
    <property type="entry name" value="Diaminopimelate Epimerase, Chain A, domain 1"/>
    <property type="match status" value="2"/>
</dbReference>